<dbReference type="Gene3D" id="3.90.470.20">
    <property type="entry name" value="4'-phosphopantetheinyl transferase domain"/>
    <property type="match status" value="1"/>
</dbReference>
<feature type="domain" description="4'-phosphopantetheinyl transferase" evidence="9">
    <location>
        <begin position="4"/>
        <end position="95"/>
    </location>
</feature>
<evidence type="ECO:0000259" key="9">
    <source>
        <dbReference type="Pfam" id="PF01648"/>
    </source>
</evidence>
<evidence type="ECO:0000256" key="8">
    <source>
        <dbReference type="HAMAP-Rule" id="MF_00101"/>
    </source>
</evidence>
<evidence type="ECO:0000256" key="2">
    <source>
        <dbReference type="ARBA" id="ARBA00022679"/>
    </source>
</evidence>
<evidence type="ECO:0000256" key="6">
    <source>
        <dbReference type="ARBA" id="ARBA00023098"/>
    </source>
</evidence>
<keyword evidence="7 8" id="KW-0275">Fatty acid biosynthesis</keyword>
<proteinExistence type="inferred from homology"/>
<evidence type="ECO:0000256" key="3">
    <source>
        <dbReference type="ARBA" id="ARBA00022723"/>
    </source>
</evidence>
<keyword evidence="4 8" id="KW-0276">Fatty acid metabolism</keyword>
<evidence type="ECO:0000256" key="7">
    <source>
        <dbReference type="ARBA" id="ARBA00023160"/>
    </source>
</evidence>
<reference evidence="11" key="1">
    <citation type="journal article" date="2019" name="Int. J. Syst. Evol. Microbiol.">
        <title>The Global Catalogue of Microorganisms (GCM) 10K type strain sequencing project: providing services to taxonomists for standard genome sequencing and annotation.</title>
        <authorList>
            <consortium name="The Broad Institute Genomics Platform"/>
            <consortium name="The Broad Institute Genome Sequencing Center for Infectious Disease"/>
            <person name="Wu L."/>
            <person name="Ma J."/>
        </authorList>
    </citation>
    <scope>NUCLEOTIDE SEQUENCE [LARGE SCALE GENOMIC DNA]</scope>
    <source>
        <strain evidence="11">JCM 11590</strain>
    </source>
</reference>
<accession>A0ABQ2CIL3</accession>
<comment type="function">
    <text evidence="8">Transfers the 4'-phosphopantetheine moiety from coenzyme A to a Ser of acyl-carrier-protein.</text>
</comment>
<comment type="catalytic activity">
    <reaction evidence="8">
        <text>apo-[ACP] + CoA = holo-[ACP] + adenosine 3',5'-bisphosphate + H(+)</text>
        <dbReference type="Rhea" id="RHEA:12068"/>
        <dbReference type="Rhea" id="RHEA-COMP:9685"/>
        <dbReference type="Rhea" id="RHEA-COMP:9690"/>
        <dbReference type="ChEBI" id="CHEBI:15378"/>
        <dbReference type="ChEBI" id="CHEBI:29999"/>
        <dbReference type="ChEBI" id="CHEBI:57287"/>
        <dbReference type="ChEBI" id="CHEBI:58343"/>
        <dbReference type="ChEBI" id="CHEBI:64479"/>
        <dbReference type="EC" id="2.7.8.7"/>
    </reaction>
</comment>
<dbReference type="NCBIfam" id="TIGR00556">
    <property type="entry name" value="pantethn_trn"/>
    <property type="match status" value="1"/>
</dbReference>
<dbReference type="InterPro" id="IPR004568">
    <property type="entry name" value="Ppantetheine-prot_Trfase_dom"/>
</dbReference>
<keyword evidence="11" id="KW-1185">Reference proteome</keyword>
<comment type="cofactor">
    <cofactor evidence="8">
        <name>Mg(2+)</name>
        <dbReference type="ChEBI" id="CHEBI:18420"/>
    </cofactor>
</comment>
<name>A0ABQ2CIL3_9GAMM</name>
<protein>
    <recommendedName>
        <fullName evidence="8">Holo-[acyl-carrier-protein] synthase</fullName>
        <shortName evidence="8">Holo-ACP synthase</shortName>
        <ecNumber evidence="8">2.7.8.7</ecNumber>
    </recommendedName>
    <alternativeName>
        <fullName evidence="8">4'-phosphopantetheinyl transferase AcpS</fullName>
    </alternativeName>
</protein>
<dbReference type="SUPFAM" id="SSF56214">
    <property type="entry name" value="4'-phosphopantetheinyl transferase"/>
    <property type="match status" value="1"/>
</dbReference>
<sequence>MIRGIGTDLVLLQRIEAVLARKGERFAQRILTPAELARFRGHSQPARYLAKRYAAKEAILKALGTGLAKGMSWQHMQIDNDQHGAPVVVLSGAALERLEQGGGGRMLLSLSDEREQALAFALWSDQ</sequence>
<keyword evidence="5 8" id="KW-0460">Magnesium</keyword>
<keyword evidence="6 8" id="KW-0443">Lipid metabolism</keyword>
<dbReference type="InterPro" id="IPR002582">
    <property type="entry name" value="ACPS"/>
</dbReference>
<comment type="subcellular location">
    <subcellularLocation>
        <location evidence="8">Cytoplasm</location>
    </subcellularLocation>
</comment>
<keyword evidence="8" id="KW-0963">Cytoplasm</keyword>
<gene>
    <name evidence="8 10" type="primary">acpS</name>
    <name evidence="10" type="ORF">GCM10009083_02820</name>
</gene>
<comment type="similarity">
    <text evidence="8">Belongs to the P-Pant transferase superfamily. AcpS family.</text>
</comment>
<evidence type="ECO:0000313" key="11">
    <source>
        <dbReference type="Proteomes" id="UP000633263"/>
    </source>
</evidence>
<keyword evidence="3 8" id="KW-0479">Metal-binding</keyword>
<evidence type="ECO:0000313" key="10">
    <source>
        <dbReference type="EMBL" id="GGI89899.1"/>
    </source>
</evidence>
<dbReference type="Proteomes" id="UP000633263">
    <property type="component" value="Unassembled WGS sequence"/>
</dbReference>
<dbReference type="HAMAP" id="MF_00101">
    <property type="entry name" value="AcpS"/>
    <property type="match status" value="1"/>
</dbReference>
<dbReference type="NCBIfam" id="TIGR00516">
    <property type="entry name" value="acpS"/>
    <property type="match status" value="1"/>
</dbReference>
<dbReference type="EC" id="2.7.8.7" evidence="8"/>
<dbReference type="InterPro" id="IPR037143">
    <property type="entry name" value="4-PPantetheinyl_Trfase_dom_sf"/>
</dbReference>
<dbReference type="Pfam" id="PF01648">
    <property type="entry name" value="ACPS"/>
    <property type="match status" value="1"/>
</dbReference>
<evidence type="ECO:0000256" key="1">
    <source>
        <dbReference type="ARBA" id="ARBA00022516"/>
    </source>
</evidence>
<organism evidence="10 11">
    <name type="scientific">Halopseudomonas pertucinogena</name>
    <dbReference type="NCBI Taxonomy" id="86175"/>
    <lineage>
        <taxon>Bacteria</taxon>
        <taxon>Pseudomonadati</taxon>
        <taxon>Pseudomonadota</taxon>
        <taxon>Gammaproteobacteria</taxon>
        <taxon>Pseudomonadales</taxon>
        <taxon>Pseudomonadaceae</taxon>
        <taxon>Halopseudomonas</taxon>
    </lineage>
</organism>
<comment type="caution">
    <text evidence="10">The sequence shown here is derived from an EMBL/GenBank/DDBJ whole genome shotgun (WGS) entry which is preliminary data.</text>
</comment>
<feature type="binding site" evidence="8">
    <location>
        <position position="57"/>
    </location>
    <ligand>
        <name>Mg(2+)</name>
        <dbReference type="ChEBI" id="CHEBI:18420"/>
    </ligand>
</feature>
<dbReference type="RefSeq" id="WP_188634809.1">
    <property type="nucleotide sequence ID" value="NZ_BMNN01000001.1"/>
</dbReference>
<keyword evidence="2 8" id="KW-0808">Transferase</keyword>
<feature type="binding site" evidence="8">
    <location>
        <position position="8"/>
    </location>
    <ligand>
        <name>Mg(2+)</name>
        <dbReference type="ChEBI" id="CHEBI:18420"/>
    </ligand>
</feature>
<keyword evidence="1 8" id="KW-0444">Lipid biosynthesis</keyword>
<evidence type="ECO:0000256" key="5">
    <source>
        <dbReference type="ARBA" id="ARBA00022842"/>
    </source>
</evidence>
<dbReference type="InterPro" id="IPR008278">
    <property type="entry name" value="4-PPantetheinyl_Trfase_dom"/>
</dbReference>
<evidence type="ECO:0000256" key="4">
    <source>
        <dbReference type="ARBA" id="ARBA00022832"/>
    </source>
</evidence>
<dbReference type="EMBL" id="BMNN01000001">
    <property type="protein sequence ID" value="GGI89899.1"/>
    <property type="molecule type" value="Genomic_DNA"/>
</dbReference>